<evidence type="ECO:0000313" key="2">
    <source>
        <dbReference type="Proteomes" id="UP001483337"/>
    </source>
</evidence>
<dbReference type="EMBL" id="CP150886">
    <property type="protein sequence ID" value="WZB88019.1"/>
    <property type="molecule type" value="Genomic_DNA"/>
</dbReference>
<accession>A0ABZ2URV6</accession>
<gene>
    <name evidence="1" type="ORF">WJM97_22160</name>
</gene>
<organism evidence="1 2">
    <name type="scientific">Okeanomitos corallinicola TIOX110</name>
    <dbReference type="NCBI Taxonomy" id="3133117"/>
    <lineage>
        <taxon>Bacteria</taxon>
        <taxon>Bacillati</taxon>
        <taxon>Cyanobacteriota</taxon>
        <taxon>Cyanophyceae</taxon>
        <taxon>Nostocales</taxon>
        <taxon>Aphanizomenonaceae</taxon>
        <taxon>Okeanomitos</taxon>
    </lineage>
</organism>
<sequence length="62" mass="7080">MRESVIYQEILEEGEAKGKTETTRKLALNLLRMGVMSLEQIAEVTELSVEEVQTLQQEIQKS</sequence>
<protein>
    <recommendedName>
        <fullName evidence="3">Transposase</fullName>
    </recommendedName>
</protein>
<reference evidence="1 2" key="1">
    <citation type="submission" date="2024-04" db="EMBL/GenBank/DDBJ databases">
        <title>Okeanomitos corallinicola gen. &amp; sp. nov. (Nostocales, Cyanobacteria), a new toxic marine heterocyst-forming cyanobacterium from a coral reef.</title>
        <authorList>
            <person name="Li H."/>
            <person name="Li R."/>
            <person name="Kang J."/>
            <person name="Hii K.S."/>
            <person name="Mohamed H.F."/>
            <person name="Xu X."/>
            <person name="Luo Z."/>
        </authorList>
    </citation>
    <scope>NUCLEOTIDE SEQUENCE [LARGE SCALE GENOMIC DNA]</scope>
    <source>
        <strain evidence="1 2">TIOX110</strain>
    </source>
</reference>
<evidence type="ECO:0000313" key="1">
    <source>
        <dbReference type="EMBL" id="WZB88019.1"/>
    </source>
</evidence>
<proteinExistence type="predicted"/>
<keyword evidence="2" id="KW-1185">Reference proteome</keyword>
<dbReference type="Proteomes" id="UP001483337">
    <property type="component" value="Chromosome"/>
</dbReference>
<dbReference type="RefSeq" id="WP_353930928.1">
    <property type="nucleotide sequence ID" value="NZ_CP150886.1"/>
</dbReference>
<name>A0ABZ2URV6_9CYAN</name>
<evidence type="ECO:0008006" key="3">
    <source>
        <dbReference type="Google" id="ProtNLM"/>
    </source>
</evidence>